<proteinExistence type="predicted"/>
<comment type="caution">
    <text evidence="1">The sequence shown here is derived from an EMBL/GenBank/DDBJ whole genome shotgun (WGS) entry which is preliminary data.</text>
</comment>
<name>A0A0G1QD92_9BACT</name>
<evidence type="ECO:0000313" key="2">
    <source>
        <dbReference type="Proteomes" id="UP000034391"/>
    </source>
</evidence>
<reference evidence="1 2" key="1">
    <citation type="journal article" date="2015" name="Nature">
        <title>rRNA introns, odd ribosomes, and small enigmatic genomes across a large radiation of phyla.</title>
        <authorList>
            <person name="Brown C.T."/>
            <person name="Hug L.A."/>
            <person name="Thomas B.C."/>
            <person name="Sharon I."/>
            <person name="Castelle C.J."/>
            <person name="Singh A."/>
            <person name="Wilkins M.J."/>
            <person name="Williams K.H."/>
            <person name="Banfield J.F."/>
        </authorList>
    </citation>
    <scope>NUCLEOTIDE SEQUENCE [LARGE SCALE GENOMIC DNA]</scope>
</reference>
<dbReference type="EMBL" id="LCMR01000001">
    <property type="protein sequence ID" value="KKU42969.1"/>
    <property type="molecule type" value="Genomic_DNA"/>
</dbReference>
<protein>
    <submittedName>
        <fullName evidence="1">Uncharacterized protein</fullName>
    </submittedName>
</protein>
<accession>A0A0G1QD92</accession>
<evidence type="ECO:0000313" key="1">
    <source>
        <dbReference type="EMBL" id="KKU42969.1"/>
    </source>
</evidence>
<sequence>MANRHSVRVSGWSNSRTVIEQDGKVMLEIALTHNHCPTCASRVRHVTEALSRRNVQYTWAYPPDSSGSFIAVAAPGDGLSVEKYLSGLLDLNISR</sequence>
<dbReference type="Proteomes" id="UP000034391">
    <property type="component" value="Unassembled WGS sequence"/>
</dbReference>
<dbReference type="AlphaFoldDB" id="A0A0G1QD92"/>
<organism evidence="1 2">
    <name type="scientific">Candidatus Azambacteria bacterium GW2011_GWD2_46_48</name>
    <dbReference type="NCBI Taxonomy" id="1618623"/>
    <lineage>
        <taxon>Bacteria</taxon>
        <taxon>Candidatus Azamiibacteriota</taxon>
    </lineage>
</organism>
<gene>
    <name evidence="1" type="ORF">UX56_C0001G0004</name>
</gene>